<name>A0AAP0LT83_9ROSI</name>
<keyword evidence="2" id="KW-1185">Reference proteome</keyword>
<sequence length="301" mass="33688">MARLHWETICGARGRGTCTWLTVRGMGMGSRLLDSLPRGEKIYFLLIGSVGHHSTKTESLNDAPRPGLIHYYKEALYELFYQVFKRYYQPDQYDPRGLPDSRRPSTTTDYVGYLKQPKRQALSSSFFRPLGLAPLLLDVMMIYVSSIWECCGQDNVSGIRRHQVTEEQLVANSNTRVSDSPGSGDSAFRVERATVPRGSGGGAEVVVSLLSSIPELFCSQNPLGSSENVTGWEGFLGKGSLKSLFPPLLLLSLLLLLLNVRGMKGEYSLLILYTCPTWAFSYENNSSPLIPLEWEYRKLRS</sequence>
<dbReference type="EMBL" id="JBCGBO010000024">
    <property type="protein sequence ID" value="KAK9180765.1"/>
    <property type="molecule type" value="Genomic_DNA"/>
</dbReference>
<protein>
    <submittedName>
        <fullName evidence="1">Uncharacterized protein</fullName>
    </submittedName>
</protein>
<accession>A0AAP0LT83</accession>
<comment type="caution">
    <text evidence="1">The sequence shown here is derived from an EMBL/GenBank/DDBJ whole genome shotgun (WGS) entry which is preliminary data.</text>
</comment>
<dbReference type="Proteomes" id="UP001428341">
    <property type="component" value="Unassembled WGS sequence"/>
</dbReference>
<evidence type="ECO:0000313" key="1">
    <source>
        <dbReference type="EMBL" id="KAK9180765.1"/>
    </source>
</evidence>
<gene>
    <name evidence="1" type="ORF">WN944_023900</name>
</gene>
<dbReference type="AlphaFoldDB" id="A0AAP0LT83"/>
<reference evidence="1 2" key="1">
    <citation type="submission" date="2024-05" db="EMBL/GenBank/DDBJ databases">
        <title>Haplotype-resolved chromosome-level genome assembly of Huyou (Citrus changshanensis).</title>
        <authorList>
            <person name="Miao C."/>
            <person name="Chen W."/>
            <person name="Wu Y."/>
            <person name="Wang L."/>
            <person name="Zhao S."/>
            <person name="Grierson D."/>
            <person name="Xu C."/>
            <person name="Chen K."/>
        </authorList>
    </citation>
    <scope>NUCLEOTIDE SEQUENCE [LARGE SCALE GENOMIC DNA]</scope>
    <source>
        <strain evidence="1">01-14</strain>
        <tissue evidence="1">Leaf</tissue>
    </source>
</reference>
<organism evidence="1 2">
    <name type="scientific">Citrus x changshan-huyou</name>
    <dbReference type="NCBI Taxonomy" id="2935761"/>
    <lineage>
        <taxon>Eukaryota</taxon>
        <taxon>Viridiplantae</taxon>
        <taxon>Streptophyta</taxon>
        <taxon>Embryophyta</taxon>
        <taxon>Tracheophyta</taxon>
        <taxon>Spermatophyta</taxon>
        <taxon>Magnoliopsida</taxon>
        <taxon>eudicotyledons</taxon>
        <taxon>Gunneridae</taxon>
        <taxon>Pentapetalae</taxon>
        <taxon>rosids</taxon>
        <taxon>malvids</taxon>
        <taxon>Sapindales</taxon>
        <taxon>Rutaceae</taxon>
        <taxon>Aurantioideae</taxon>
        <taxon>Citrus</taxon>
    </lineage>
</organism>
<evidence type="ECO:0000313" key="2">
    <source>
        <dbReference type="Proteomes" id="UP001428341"/>
    </source>
</evidence>
<proteinExistence type="predicted"/>